<evidence type="ECO:0000256" key="1">
    <source>
        <dbReference type="ARBA" id="ARBA00022801"/>
    </source>
</evidence>
<dbReference type="EMBL" id="JACJQY010000006">
    <property type="protein sequence ID" value="MBD2316447.1"/>
    <property type="molecule type" value="Genomic_DNA"/>
</dbReference>
<evidence type="ECO:0000259" key="3">
    <source>
        <dbReference type="Pfam" id="PF12146"/>
    </source>
</evidence>
<evidence type="ECO:0000256" key="2">
    <source>
        <dbReference type="SAM" id="Phobius"/>
    </source>
</evidence>
<dbReference type="SUPFAM" id="SSF53474">
    <property type="entry name" value="alpha/beta-Hydrolases"/>
    <property type="match status" value="1"/>
</dbReference>
<feature type="transmembrane region" description="Helical" evidence="2">
    <location>
        <begin position="475"/>
        <end position="496"/>
    </location>
</feature>
<feature type="transmembrane region" description="Helical" evidence="2">
    <location>
        <begin position="270"/>
        <end position="290"/>
    </location>
</feature>
<evidence type="ECO:0000313" key="4">
    <source>
        <dbReference type="EMBL" id="MBD2316447.1"/>
    </source>
</evidence>
<evidence type="ECO:0000313" key="5">
    <source>
        <dbReference type="Proteomes" id="UP000618445"/>
    </source>
</evidence>
<reference evidence="4 5" key="1">
    <citation type="journal article" date="2020" name="ISME J.">
        <title>Comparative genomics reveals insights into cyanobacterial evolution and habitat adaptation.</title>
        <authorList>
            <person name="Chen M.Y."/>
            <person name="Teng W.K."/>
            <person name="Zhao L."/>
            <person name="Hu C.X."/>
            <person name="Zhou Y.K."/>
            <person name="Han B.P."/>
            <person name="Song L.R."/>
            <person name="Shu W.S."/>
        </authorList>
    </citation>
    <scope>NUCLEOTIDE SEQUENCE [LARGE SCALE GENOMIC DNA]</scope>
    <source>
        <strain evidence="4 5">FACHB-1050</strain>
    </source>
</reference>
<protein>
    <submittedName>
        <fullName evidence="4">Alpha/beta fold hydrolase</fullName>
    </submittedName>
</protein>
<organism evidence="4 5">
    <name type="scientific">Phormidium tenue FACHB-1050</name>
    <dbReference type="NCBI Taxonomy" id="2692857"/>
    <lineage>
        <taxon>Bacteria</taxon>
        <taxon>Bacillati</taxon>
        <taxon>Cyanobacteriota</taxon>
        <taxon>Cyanophyceae</taxon>
        <taxon>Oscillatoriophycideae</taxon>
        <taxon>Oscillatoriales</taxon>
        <taxon>Oscillatoriaceae</taxon>
        <taxon>Phormidium</taxon>
    </lineage>
</organism>
<feature type="domain" description="Serine aminopeptidase S33" evidence="3">
    <location>
        <begin position="65"/>
        <end position="164"/>
    </location>
</feature>
<keyword evidence="2" id="KW-1133">Transmembrane helix</keyword>
<feature type="transmembrane region" description="Helical" evidence="2">
    <location>
        <begin position="302"/>
        <end position="321"/>
    </location>
</feature>
<dbReference type="RefSeq" id="WP_190577255.1">
    <property type="nucleotide sequence ID" value="NZ_CAWPQU010000056.1"/>
</dbReference>
<dbReference type="InterPro" id="IPR022742">
    <property type="entry name" value="Hydrolase_4"/>
</dbReference>
<name>A0ABR8C859_9CYAN</name>
<dbReference type="PANTHER" id="PTHR22946:SF9">
    <property type="entry name" value="POLYKETIDE TRANSFERASE AF380"/>
    <property type="match status" value="1"/>
</dbReference>
<keyword evidence="1 4" id="KW-0378">Hydrolase</keyword>
<feature type="transmembrane region" description="Helical" evidence="2">
    <location>
        <begin position="502"/>
        <end position="525"/>
    </location>
</feature>
<gene>
    <name evidence="4" type="ORF">H6G05_06250</name>
</gene>
<dbReference type="Proteomes" id="UP000618445">
    <property type="component" value="Unassembled WGS sequence"/>
</dbReference>
<feature type="transmembrane region" description="Helical" evidence="2">
    <location>
        <begin position="437"/>
        <end position="455"/>
    </location>
</feature>
<dbReference type="InterPro" id="IPR050261">
    <property type="entry name" value="FrsA_esterase"/>
</dbReference>
<dbReference type="Pfam" id="PF12146">
    <property type="entry name" value="Hydrolase_4"/>
    <property type="match status" value="1"/>
</dbReference>
<keyword evidence="2" id="KW-0472">Membrane</keyword>
<keyword evidence="2" id="KW-0812">Transmembrane</keyword>
<dbReference type="Gene3D" id="3.40.50.1820">
    <property type="entry name" value="alpha/beta hydrolase"/>
    <property type="match status" value="1"/>
</dbReference>
<proteinExistence type="predicted"/>
<feature type="transmembrane region" description="Helical" evidence="2">
    <location>
        <begin position="358"/>
        <end position="379"/>
    </location>
</feature>
<comment type="caution">
    <text evidence="4">The sequence shown here is derived from an EMBL/GenBank/DDBJ whole genome shotgun (WGS) entry which is preliminary data.</text>
</comment>
<keyword evidence="5" id="KW-1185">Reference proteome</keyword>
<dbReference type="GO" id="GO:0016787">
    <property type="term" value="F:hydrolase activity"/>
    <property type="evidence" value="ECO:0007669"/>
    <property type="project" value="UniProtKB-KW"/>
</dbReference>
<dbReference type="PANTHER" id="PTHR22946">
    <property type="entry name" value="DIENELACTONE HYDROLASE DOMAIN-CONTAINING PROTEIN-RELATED"/>
    <property type="match status" value="1"/>
</dbReference>
<sequence>MQKAKFMFSKLGIWLGAIALIAGLLLNQIFYPHNIATETINLKRDRDRPLVGRLYIPDQIKTPYPTIILWHGVSSSKEMMEPLAVELARQGIAAIAFDAGGFGESYDRPFSSEENLKDASVVFDYVKQHPERFDRLHLGMGGHSMGAATAIAFGSETASSKQIRVTIALGMSAEISRTIPANLLMGIGLYEELHSPAAMRETLQQGTGEATQEFQIKGDFQNGSARKLVISSTSNHLIEPFDPTLIQEAVVWAVKALGLRERSVLLTMPFVMWGWFLIFIGSVLSISYGLRELNFLKTKLRLVTVGMVVIAAIFLCLGMIGAIPSRMATSLVFLVATVLPISTYAISQPKKLTSFLQLGGLYVSAILIAYAIVSLVMRWQELLTNPSYLLGLPQFLVQLPVAMIYSRVQELNAAMFPVYSNGLVPSWHLSLLFLPELIYPSVLLSVGTRSAAWLVRWLRQPLKLAKVDRPSKKSLQLLGGLSLVLAIVLIQQARMGTVSMEYAIIAISLLARMALFPALLVILIVRSPQFQALEKRCF</sequence>
<feature type="transmembrane region" description="Helical" evidence="2">
    <location>
        <begin position="327"/>
        <end position="346"/>
    </location>
</feature>
<accession>A0ABR8C859</accession>
<dbReference type="InterPro" id="IPR029058">
    <property type="entry name" value="AB_hydrolase_fold"/>
</dbReference>